<dbReference type="EMBL" id="JAERUA010000018">
    <property type="protein sequence ID" value="KAI1887265.1"/>
    <property type="molecule type" value="Genomic_DNA"/>
</dbReference>
<protein>
    <recommendedName>
        <fullName evidence="12">TNFR-Cys domain-containing protein</fullName>
    </recommendedName>
</protein>
<comment type="caution">
    <text evidence="13">The sequence shown here is derived from an EMBL/GenBank/DDBJ whole genome shotgun (WGS) entry which is preliminary data.</text>
</comment>
<reference evidence="13" key="1">
    <citation type="submission" date="2021-01" db="EMBL/GenBank/DDBJ databases">
        <authorList>
            <person name="Zahm M."/>
            <person name="Roques C."/>
            <person name="Cabau C."/>
            <person name="Klopp C."/>
            <person name="Donnadieu C."/>
            <person name="Jouanno E."/>
            <person name="Lampietro C."/>
            <person name="Louis A."/>
            <person name="Herpin A."/>
            <person name="Echchiki A."/>
            <person name="Berthelot C."/>
            <person name="Parey E."/>
            <person name="Roest-Crollius H."/>
            <person name="Braasch I."/>
            <person name="Postlethwait J."/>
            <person name="Bobe J."/>
            <person name="Montfort J."/>
            <person name="Bouchez O."/>
            <person name="Begum T."/>
            <person name="Mejri S."/>
            <person name="Adams A."/>
            <person name="Chen W.-J."/>
            <person name="Guiguen Y."/>
        </authorList>
    </citation>
    <scope>NUCLEOTIDE SEQUENCE</scope>
    <source>
        <tissue evidence="13">Blood</tissue>
    </source>
</reference>
<evidence type="ECO:0000256" key="2">
    <source>
        <dbReference type="ARBA" id="ARBA00022475"/>
    </source>
</evidence>
<comment type="caution">
    <text evidence="8">Lacks conserved residue(s) required for the propagation of feature annotation.</text>
</comment>
<dbReference type="InterPro" id="IPR034046">
    <property type="entry name" value="TNFRSF16_N"/>
</dbReference>
<feature type="disulfide bond" evidence="8">
    <location>
        <begin position="130"/>
        <end position="143"/>
    </location>
</feature>
<dbReference type="Gene3D" id="2.10.50.10">
    <property type="entry name" value="Tumor Necrosis Factor Receptor, subunit A, domain 2"/>
    <property type="match status" value="4"/>
</dbReference>
<keyword evidence="11" id="KW-0732">Signal</keyword>
<evidence type="ECO:0000256" key="1">
    <source>
        <dbReference type="ARBA" id="ARBA00004162"/>
    </source>
</evidence>
<dbReference type="GO" id="GO:0015026">
    <property type="term" value="F:coreceptor activity"/>
    <property type="evidence" value="ECO:0007669"/>
    <property type="project" value="TreeGrafter"/>
</dbReference>
<feature type="disulfide bond" evidence="8">
    <location>
        <begin position="49"/>
        <end position="62"/>
    </location>
</feature>
<accession>A0A8T3CXA8</accession>
<dbReference type="InterPro" id="IPR052302">
    <property type="entry name" value="Neurotrophin_rcpt-DD"/>
</dbReference>
<keyword evidence="2" id="KW-1003">Cell membrane</keyword>
<evidence type="ECO:0000256" key="4">
    <source>
        <dbReference type="ARBA" id="ARBA00022703"/>
    </source>
</evidence>
<keyword evidence="5 10" id="KW-1133">Transmembrane helix</keyword>
<keyword evidence="7" id="KW-0325">Glycoprotein</keyword>
<comment type="subcellular location">
    <subcellularLocation>
        <location evidence="1">Cell membrane</location>
        <topology evidence="1">Single-pass membrane protein</topology>
    </subcellularLocation>
</comment>
<feature type="repeat" description="TNFR-Cys" evidence="8">
    <location>
        <begin position="71"/>
        <end position="112"/>
    </location>
</feature>
<dbReference type="GO" id="GO:0005886">
    <property type="term" value="C:plasma membrane"/>
    <property type="evidence" value="ECO:0007669"/>
    <property type="project" value="UniProtKB-SubCell"/>
</dbReference>
<feature type="chain" id="PRO_5035756302" description="TNFR-Cys domain-containing protein" evidence="11">
    <location>
        <begin position="33"/>
        <end position="289"/>
    </location>
</feature>
<proteinExistence type="predicted"/>
<evidence type="ECO:0000256" key="9">
    <source>
        <dbReference type="SAM" id="MobiDB-lite"/>
    </source>
</evidence>
<dbReference type="GO" id="GO:0006915">
    <property type="term" value="P:apoptotic process"/>
    <property type="evidence" value="ECO:0007669"/>
    <property type="project" value="UniProtKB-KW"/>
</dbReference>
<dbReference type="InterPro" id="IPR001368">
    <property type="entry name" value="TNFR/NGFR_Cys_rich_reg"/>
</dbReference>
<evidence type="ECO:0000259" key="12">
    <source>
        <dbReference type="PROSITE" id="PS50050"/>
    </source>
</evidence>
<dbReference type="GO" id="GO:0048406">
    <property type="term" value="F:nerve growth factor binding"/>
    <property type="evidence" value="ECO:0007669"/>
    <property type="project" value="TreeGrafter"/>
</dbReference>
<feature type="disulfide bond" evidence="8">
    <location>
        <begin position="133"/>
        <end position="151"/>
    </location>
</feature>
<evidence type="ECO:0000256" key="7">
    <source>
        <dbReference type="ARBA" id="ARBA00023180"/>
    </source>
</evidence>
<feature type="repeat" description="TNFR-Cys" evidence="8">
    <location>
        <begin position="153"/>
        <end position="194"/>
    </location>
</feature>
<dbReference type="PRINTS" id="PR01966">
    <property type="entry name" value="TNFACTORR16"/>
</dbReference>
<dbReference type="OrthoDB" id="10048028at2759"/>
<evidence type="ECO:0000256" key="6">
    <source>
        <dbReference type="ARBA" id="ARBA00023136"/>
    </source>
</evidence>
<dbReference type="FunFam" id="2.10.50.10:FF:000013">
    <property type="entry name" value="Tumor necrosis factor receptor superfamily member 16"/>
    <property type="match status" value="1"/>
</dbReference>
<dbReference type="AlphaFoldDB" id="A0A8T3CXA8"/>
<feature type="domain" description="TNFR-Cys" evidence="12">
    <location>
        <begin position="36"/>
        <end position="69"/>
    </location>
</feature>
<dbReference type="CDD" id="cd13416">
    <property type="entry name" value="TNFRSF16"/>
    <property type="match status" value="1"/>
</dbReference>
<dbReference type="PROSITE" id="PS00652">
    <property type="entry name" value="TNFR_NGFR_1"/>
    <property type="match status" value="2"/>
</dbReference>
<dbReference type="Pfam" id="PF00020">
    <property type="entry name" value="TNFR_c6"/>
    <property type="match status" value="3"/>
</dbReference>
<dbReference type="InterPro" id="IPR022325">
    <property type="entry name" value="TNFR_16"/>
</dbReference>
<feature type="disulfide bond" evidence="8">
    <location>
        <begin position="154"/>
        <end position="169"/>
    </location>
</feature>
<evidence type="ECO:0000256" key="8">
    <source>
        <dbReference type="PROSITE-ProRule" id="PRU00206"/>
    </source>
</evidence>
<feature type="disulfide bond" evidence="8">
    <location>
        <begin position="91"/>
        <end position="104"/>
    </location>
</feature>
<organism evidence="13 14">
    <name type="scientific">Albula goreensis</name>
    <dbReference type="NCBI Taxonomy" id="1534307"/>
    <lineage>
        <taxon>Eukaryota</taxon>
        <taxon>Metazoa</taxon>
        <taxon>Chordata</taxon>
        <taxon>Craniata</taxon>
        <taxon>Vertebrata</taxon>
        <taxon>Euteleostomi</taxon>
        <taxon>Actinopterygii</taxon>
        <taxon>Neopterygii</taxon>
        <taxon>Teleostei</taxon>
        <taxon>Albuliformes</taxon>
        <taxon>Albulidae</taxon>
        <taxon>Albula</taxon>
    </lineage>
</organism>
<dbReference type="PROSITE" id="PS50050">
    <property type="entry name" value="TNFR_NGFR_2"/>
    <property type="match status" value="4"/>
</dbReference>
<dbReference type="Proteomes" id="UP000829720">
    <property type="component" value="Unassembled WGS sequence"/>
</dbReference>
<evidence type="ECO:0000256" key="3">
    <source>
        <dbReference type="ARBA" id="ARBA00022692"/>
    </source>
</evidence>
<feature type="domain" description="TNFR-Cys" evidence="12">
    <location>
        <begin position="71"/>
        <end position="112"/>
    </location>
</feature>
<dbReference type="Gene3D" id="6.10.250.1780">
    <property type="match status" value="1"/>
</dbReference>
<evidence type="ECO:0000313" key="13">
    <source>
        <dbReference type="EMBL" id="KAI1887265.1"/>
    </source>
</evidence>
<dbReference type="SUPFAM" id="SSF57586">
    <property type="entry name" value="TNF receptor-like"/>
    <property type="match status" value="3"/>
</dbReference>
<dbReference type="GO" id="GO:0005035">
    <property type="term" value="F:death receptor activity"/>
    <property type="evidence" value="ECO:0007669"/>
    <property type="project" value="TreeGrafter"/>
</dbReference>
<feature type="signal peptide" evidence="11">
    <location>
        <begin position="1"/>
        <end position="32"/>
    </location>
</feature>
<evidence type="ECO:0000256" key="5">
    <source>
        <dbReference type="ARBA" id="ARBA00022989"/>
    </source>
</evidence>
<dbReference type="SMART" id="SM00208">
    <property type="entry name" value="TNFR"/>
    <property type="match status" value="4"/>
</dbReference>
<keyword evidence="3 10" id="KW-0812">Transmembrane</keyword>
<dbReference type="Pfam" id="PF18422">
    <property type="entry name" value="TNFR_16_TM"/>
    <property type="match status" value="1"/>
</dbReference>
<dbReference type="InterPro" id="IPR041448">
    <property type="entry name" value="TNFR16_TM"/>
</dbReference>
<feature type="transmembrane region" description="Helical" evidence="10">
    <location>
        <begin position="251"/>
        <end position="271"/>
    </location>
</feature>
<evidence type="ECO:0000313" key="14">
    <source>
        <dbReference type="Proteomes" id="UP000829720"/>
    </source>
</evidence>
<dbReference type="PANTHER" id="PTHR46605:SF3">
    <property type="entry name" value="TUMOR NECROSIS FACTOR RECEPTOR SUPERFAMILY MEMBER 16"/>
    <property type="match status" value="1"/>
</dbReference>
<gene>
    <name evidence="13" type="ORF">AGOR_G00188240</name>
</gene>
<feature type="repeat" description="TNFR-Cys" evidence="8">
    <location>
        <begin position="36"/>
        <end position="69"/>
    </location>
</feature>
<name>A0A8T3CXA8_9TELE</name>
<feature type="disulfide bond" evidence="8">
    <location>
        <begin position="94"/>
        <end position="112"/>
    </location>
</feature>
<keyword evidence="8" id="KW-1015">Disulfide bond</keyword>
<sequence length="289" mass="30847">MLIRPFFKNTNNRRRMGTLMLMVLLGAMGALAAQEPCESGQYTRSGECCVQCQPGEGVVRKCGAKQTGCAQCLDSETYSENYSHTEPCLPCTQCTGLLRMVTPCTDTNDAICACDYGYYLSRLSGQCEPCTMCPLGYGVMAGCEGTHDTVCEECMEDTFSDQESSLDPCLPCTICEEGVELELQACTPSSDTVCHDPFFASVSPPPSLGPSPLSFTEGSRPESTHSPSPTESGTTASSTKVLTHGFNENLIPIYCSILAAVVVGLVAYIIFKRCGTAASKTSKVPTTAQ</sequence>
<feature type="region of interest" description="Disordered" evidence="9">
    <location>
        <begin position="205"/>
        <end position="237"/>
    </location>
</feature>
<feature type="compositionally biased region" description="Low complexity" evidence="9">
    <location>
        <begin position="224"/>
        <end position="235"/>
    </location>
</feature>
<feature type="repeat" description="TNFR-Cys" evidence="8">
    <location>
        <begin position="113"/>
        <end position="151"/>
    </location>
</feature>
<keyword evidence="4" id="KW-0053">Apoptosis</keyword>
<dbReference type="GO" id="GO:0009986">
    <property type="term" value="C:cell surface"/>
    <property type="evidence" value="ECO:0007669"/>
    <property type="project" value="TreeGrafter"/>
</dbReference>
<dbReference type="PANTHER" id="PTHR46605">
    <property type="entry name" value="TUMOR NECROSIS FACTOR RECEPTOR"/>
    <property type="match status" value="1"/>
</dbReference>
<dbReference type="GO" id="GO:0007266">
    <property type="term" value="P:Rho protein signal transduction"/>
    <property type="evidence" value="ECO:0007669"/>
    <property type="project" value="TreeGrafter"/>
</dbReference>
<evidence type="ECO:0000256" key="10">
    <source>
        <dbReference type="SAM" id="Phobius"/>
    </source>
</evidence>
<feature type="domain" description="TNFR-Cys" evidence="12">
    <location>
        <begin position="113"/>
        <end position="151"/>
    </location>
</feature>
<feature type="domain" description="TNFR-Cys" evidence="12">
    <location>
        <begin position="153"/>
        <end position="194"/>
    </location>
</feature>
<evidence type="ECO:0000256" key="11">
    <source>
        <dbReference type="SAM" id="SignalP"/>
    </source>
</evidence>
<keyword evidence="14" id="KW-1185">Reference proteome</keyword>
<keyword evidence="6 10" id="KW-0472">Membrane</keyword>